<dbReference type="InterPro" id="IPR037218">
    <property type="entry name" value="PTPA_sf"/>
</dbReference>
<evidence type="ECO:0000256" key="3">
    <source>
        <dbReference type="ARBA" id="ARBA00011019"/>
    </source>
</evidence>
<reference evidence="11 12" key="1">
    <citation type="submission" date="2024-03" db="EMBL/GenBank/DDBJ databases">
        <title>The genome assembly and annotation of the cricket Gryllus longicercus Weissman &amp; Gray.</title>
        <authorList>
            <person name="Szrajer S."/>
            <person name="Gray D."/>
            <person name="Ylla G."/>
        </authorList>
    </citation>
    <scope>NUCLEOTIDE SEQUENCE [LARGE SCALE GENOMIC DNA]</scope>
    <source>
        <strain evidence="11">DAG 2021-001</strain>
        <tissue evidence="11">Whole body minus gut</tissue>
    </source>
</reference>
<evidence type="ECO:0000256" key="10">
    <source>
        <dbReference type="RuleBase" id="RU361210"/>
    </source>
</evidence>
<dbReference type="SUPFAM" id="SSF140984">
    <property type="entry name" value="PTPA-like"/>
    <property type="match status" value="1"/>
</dbReference>
<keyword evidence="7 10" id="KW-0413">Isomerase</keyword>
<evidence type="ECO:0000313" key="12">
    <source>
        <dbReference type="Proteomes" id="UP001378592"/>
    </source>
</evidence>
<evidence type="ECO:0000256" key="5">
    <source>
        <dbReference type="ARBA" id="ARBA00022490"/>
    </source>
</evidence>
<dbReference type="GO" id="GO:0008160">
    <property type="term" value="F:protein tyrosine phosphatase activator activity"/>
    <property type="evidence" value="ECO:0007669"/>
    <property type="project" value="TreeGrafter"/>
</dbReference>
<dbReference type="PANTHER" id="PTHR10012">
    <property type="entry name" value="SERINE/THREONINE-PROTEIN PHOSPHATASE 2A REGULATORY SUBUNIT B"/>
    <property type="match status" value="1"/>
</dbReference>
<comment type="subcellular location">
    <subcellularLocation>
        <location evidence="2 10">Cytoplasm</location>
    </subcellularLocation>
</comment>
<sequence length="309" mass="35601">MDHKIDLTKHQFKTPCKGVYHTEDMRTWESSKAYRDIVGLMLSLNDAVKGVPLTSECQESDNANKIIALLKKLDQWINETPPSDQPQRFGNRAFKDWYGKLTEGSQQLLMDTLPEELHSAIPELHPYLTEGFGNSTRIDYGTGHEMCFLMLICCFYKIGILNEDDNVAVVNKIFNTYLHLVRKLQTTYNMEPAGSHGVWNLDDYQFLPFLWGSAQLIEHERLVPKTYLNPNIVQQHANQFMFMDSIKFINEVKRGPFSEHSNLLWNISNLESWANINSGLIKMYKVEVLGKFPVIQHVVFGSLLEITRA</sequence>
<keyword evidence="5 10" id="KW-0963">Cytoplasm</keyword>
<dbReference type="GO" id="GO:0005634">
    <property type="term" value="C:nucleus"/>
    <property type="evidence" value="ECO:0007669"/>
    <property type="project" value="TreeGrafter"/>
</dbReference>
<dbReference type="Gene3D" id="1.20.120.1150">
    <property type="match status" value="1"/>
</dbReference>
<organism evidence="11 12">
    <name type="scientific">Gryllus longicercus</name>
    <dbReference type="NCBI Taxonomy" id="2509291"/>
    <lineage>
        <taxon>Eukaryota</taxon>
        <taxon>Metazoa</taxon>
        <taxon>Ecdysozoa</taxon>
        <taxon>Arthropoda</taxon>
        <taxon>Hexapoda</taxon>
        <taxon>Insecta</taxon>
        <taxon>Pterygota</taxon>
        <taxon>Neoptera</taxon>
        <taxon>Polyneoptera</taxon>
        <taxon>Orthoptera</taxon>
        <taxon>Ensifera</taxon>
        <taxon>Gryllidea</taxon>
        <taxon>Grylloidea</taxon>
        <taxon>Gryllidae</taxon>
        <taxon>Gryllinae</taxon>
        <taxon>Gryllus</taxon>
    </lineage>
</organism>
<evidence type="ECO:0000256" key="9">
    <source>
        <dbReference type="ARBA" id="ARBA00044820"/>
    </source>
</evidence>
<keyword evidence="6 10" id="KW-0697">Rotamase</keyword>
<dbReference type="EC" id="5.2.1.8" evidence="4 10"/>
<dbReference type="PIRSF" id="PIRSF016325">
    <property type="entry name" value="Phstyr_phstse_ac"/>
    <property type="match status" value="1"/>
</dbReference>
<name>A0AAN9V9B5_9ORTH</name>
<dbReference type="FunFam" id="1.20.120.1150:FF:000002">
    <property type="entry name" value="Serine/threonine-protein phosphatase 2A activator"/>
    <property type="match status" value="1"/>
</dbReference>
<comment type="catalytic activity">
    <reaction evidence="1 10">
        <text>[protein]-peptidylproline (omega=180) = [protein]-peptidylproline (omega=0)</text>
        <dbReference type="Rhea" id="RHEA:16237"/>
        <dbReference type="Rhea" id="RHEA-COMP:10747"/>
        <dbReference type="Rhea" id="RHEA-COMP:10748"/>
        <dbReference type="ChEBI" id="CHEBI:83833"/>
        <dbReference type="ChEBI" id="CHEBI:83834"/>
        <dbReference type="EC" id="5.2.1.8"/>
    </reaction>
</comment>
<evidence type="ECO:0000313" key="11">
    <source>
        <dbReference type="EMBL" id="KAK7794014.1"/>
    </source>
</evidence>
<dbReference type="CDD" id="cd04087">
    <property type="entry name" value="PTPA"/>
    <property type="match status" value="1"/>
</dbReference>
<dbReference type="InterPro" id="IPR004327">
    <property type="entry name" value="Phstyr_phstse_ac"/>
</dbReference>
<evidence type="ECO:0000256" key="4">
    <source>
        <dbReference type="ARBA" id="ARBA00013194"/>
    </source>
</evidence>
<gene>
    <name evidence="11" type="ORF">R5R35_007448</name>
</gene>
<proteinExistence type="inferred from homology"/>
<dbReference type="GO" id="GO:0003755">
    <property type="term" value="F:peptidyl-prolyl cis-trans isomerase activity"/>
    <property type="evidence" value="ECO:0007669"/>
    <property type="project" value="UniProtKB-KW"/>
</dbReference>
<dbReference type="EMBL" id="JAZDUA010000352">
    <property type="protein sequence ID" value="KAK7794014.1"/>
    <property type="molecule type" value="Genomic_DNA"/>
</dbReference>
<keyword evidence="12" id="KW-1185">Reference proteome</keyword>
<dbReference type="Pfam" id="PF03095">
    <property type="entry name" value="PTPA"/>
    <property type="match status" value="1"/>
</dbReference>
<dbReference type="GO" id="GO:0005737">
    <property type="term" value="C:cytoplasm"/>
    <property type="evidence" value="ECO:0007669"/>
    <property type="project" value="UniProtKB-SubCell"/>
</dbReference>
<accession>A0AAN9V9B5</accession>
<evidence type="ECO:0000256" key="2">
    <source>
        <dbReference type="ARBA" id="ARBA00004496"/>
    </source>
</evidence>
<dbReference type="GO" id="GO:0000159">
    <property type="term" value="C:protein phosphatase type 2A complex"/>
    <property type="evidence" value="ECO:0007669"/>
    <property type="project" value="TreeGrafter"/>
</dbReference>
<evidence type="ECO:0000256" key="6">
    <source>
        <dbReference type="ARBA" id="ARBA00023110"/>
    </source>
</evidence>
<protein>
    <recommendedName>
        <fullName evidence="8 10">Serine/threonine-protein phosphatase 2A activator</fullName>
        <ecNumber evidence="4 10">5.2.1.8</ecNumber>
    </recommendedName>
    <alternativeName>
        <fullName evidence="9 10">Phosphotyrosyl phosphatase activator</fullName>
    </alternativeName>
</protein>
<dbReference type="GO" id="GO:0007052">
    <property type="term" value="P:mitotic spindle organization"/>
    <property type="evidence" value="ECO:0007669"/>
    <property type="project" value="TreeGrafter"/>
</dbReference>
<comment type="function">
    <text evidence="10">PPIases accelerate the folding of proteins. It catalyzes the cis-trans isomerization of proline imidic peptide bonds in oligopeptides.</text>
</comment>
<evidence type="ECO:0000256" key="7">
    <source>
        <dbReference type="ARBA" id="ARBA00023235"/>
    </source>
</evidence>
<evidence type="ECO:0000256" key="8">
    <source>
        <dbReference type="ARBA" id="ARBA00044786"/>
    </source>
</evidence>
<dbReference type="InterPro" id="IPR043170">
    <property type="entry name" value="PTPA_C_lid"/>
</dbReference>
<comment type="caution">
    <text evidence="11">The sequence shown here is derived from an EMBL/GenBank/DDBJ whole genome shotgun (WGS) entry which is preliminary data.</text>
</comment>
<dbReference type="PANTHER" id="PTHR10012:SF0">
    <property type="entry name" value="SERINE_THREONINE-PROTEIN PHOSPHATASE 2A ACTIVATOR"/>
    <property type="match status" value="1"/>
</dbReference>
<dbReference type="AlphaFoldDB" id="A0AAN9V9B5"/>
<evidence type="ECO:0000256" key="1">
    <source>
        <dbReference type="ARBA" id="ARBA00000971"/>
    </source>
</evidence>
<dbReference type="Proteomes" id="UP001378592">
    <property type="component" value="Unassembled WGS sequence"/>
</dbReference>
<comment type="similarity">
    <text evidence="3 10">Belongs to the PTPA-type PPIase family.</text>
</comment>